<protein>
    <recommendedName>
        <fullName evidence="4">Integral membrane protein</fullName>
    </recommendedName>
</protein>
<sequence>MSTPSDHKLSPQDSSQQLNYIEGSSHKVLGFQNANSRRYAVHDEHGHASGTEWEWWSRENRKGRHILLLNHNQAPSRTARTTRFLRAFARMLTVIAWWDVSWWIGVTFSLGSMCSITAGVLQWLPIAYKDMTLAADPTIISGALSFIRGMLFLLGGMLLVVEAVNANQSDCFGWALKEAMKSDSENIELASVDEEKGTGSTSGFQPDRRNCTHIHNPDRMKHQIMNTKTFKVEARPTPGPEQAWKWWPTWQDVRIHYRREIGFNANLILFVGTVVYWITNLLTLPGIYDILPQGVLYGLYYPSFLLGAFCFFVASILYILEVQRQWWKPAFKMVGWWVGTTNLVGSVGWLWSACLGYCSASWCEYQSALALVWAPAVYLMGSLLLVYEAVEKWPIHIDG</sequence>
<evidence type="ECO:0000313" key="3">
    <source>
        <dbReference type="Proteomes" id="UP000676310"/>
    </source>
</evidence>
<feature type="transmembrane region" description="Helical" evidence="1">
    <location>
        <begin position="100"/>
        <end position="124"/>
    </location>
</feature>
<keyword evidence="1" id="KW-0472">Membrane</keyword>
<evidence type="ECO:0000313" key="2">
    <source>
        <dbReference type="EMBL" id="CAG5156700.1"/>
    </source>
</evidence>
<name>A0A8J2N541_9PLEO</name>
<reference evidence="2" key="1">
    <citation type="submission" date="2021-05" db="EMBL/GenBank/DDBJ databases">
        <authorList>
            <person name="Stam R."/>
        </authorList>
    </citation>
    <scope>NUCLEOTIDE SEQUENCE</scope>
    <source>
        <strain evidence="2">CS162</strain>
    </source>
</reference>
<accession>A0A8J2N541</accession>
<feature type="transmembrane region" description="Helical" evidence="1">
    <location>
        <begin position="299"/>
        <end position="320"/>
    </location>
</feature>
<dbReference type="EMBL" id="CAJRGZ010000017">
    <property type="protein sequence ID" value="CAG5156700.1"/>
    <property type="molecule type" value="Genomic_DNA"/>
</dbReference>
<feature type="transmembrane region" description="Helical" evidence="1">
    <location>
        <begin position="139"/>
        <end position="161"/>
    </location>
</feature>
<dbReference type="Proteomes" id="UP000676310">
    <property type="component" value="Unassembled WGS sequence"/>
</dbReference>
<evidence type="ECO:0008006" key="4">
    <source>
        <dbReference type="Google" id="ProtNLM"/>
    </source>
</evidence>
<keyword evidence="3" id="KW-1185">Reference proteome</keyword>
<dbReference type="AlphaFoldDB" id="A0A8J2N541"/>
<dbReference type="OrthoDB" id="2603at2759"/>
<feature type="transmembrane region" description="Helical" evidence="1">
    <location>
        <begin position="341"/>
        <end position="362"/>
    </location>
</feature>
<feature type="transmembrane region" description="Helical" evidence="1">
    <location>
        <begin position="368"/>
        <end position="387"/>
    </location>
</feature>
<evidence type="ECO:0000256" key="1">
    <source>
        <dbReference type="SAM" id="Phobius"/>
    </source>
</evidence>
<proteinExistence type="predicted"/>
<gene>
    <name evidence="2" type="ORF">ALTATR162_LOCUS4497</name>
</gene>
<dbReference type="RefSeq" id="XP_043168043.1">
    <property type="nucleotide sequence ID" value="XM_043312108.1"/>
</dbReference>
<keyword evidence="1" id="KW-0812">Transmembrane</keyword>
<keyword evidence="1" id="KW-1133">Transmembrane helix</keyword>
<dbReference type="GeneID" id="67016170"/>
<organism evidence="2 3">
    <name type="scientific">Alternaria atra</name>
    <dbReference type="NCBI Taxonomy" id="119953"/>
    <lineage>
        <taxon>Eukaryota</taxon>
        <taxon>Fungi</taxon>
        <taxon>Dikarya</taxon>
        <taxon>Ascomycota</taxon>
        <taxon>Pezizomycotina</taxon>
        <taxon>Dothideomycetes</taxon>
        <taxon>Pleosporomycetidae</taxon>
        <taxon>Pleosporales</taxon>
        <taxon>Pleosporineae</taxon>
        <taxon>Pleosporaceae</taxon>
        <taxon>Alternaria</taxon>
        <taxon>Alternaria sect. Ulocladioides</taxon>
    </lineage>
</organism>
<comment type="caution">
    <text evidence="2">The sequence shown here is derived from an EMBL/GenBank/DDBJ whole genome shotgun (WGS) entry which is preliminary data.</text>
</comment>
<feature type="transmembrane region" description="Helical" evidence="1">
    <location>
        <begin position="261"/>
        <end position="279"/>
    </location>
</feature>